<evidence type="ECO:0000313" key="1">
    <source>
        <dbReference type="EMBL" id="KAK0430232.1"/>
    </source>
</evidence>
<accession>A0AA39MDG6</accession>
<gene>
    <name evidence="1" type="ORF">EV421DRAFT_1744360</name>
</gene>
<comment type="caution">
    <text evidence="1">The sequence shown here is derived from an EMBL/GenBank/DDBJ whole genome shotgun (WGS) entry which is preliminary data.</text>
</comment>
<sequence length="190" mass="21102">MSKRANAESLTTSGSLKAQRHLTGFNMIFDNVILNGDVAKKNLPDTLSDYDRGKVKRIKRLLALIKGDNEVETMTIDTADENIIVQDKFPASHLLTHCGFNDGRFPLDNHVAGRQVQCSTAITITNNPNPSECVPFLMAQEKINQGWASFIQAQLDVLNSSILEGFFGNGIYDMLLFQFESPPPQMWASP</sequence>
<proteinExistence type="predicted"/>
<protein>
    <submittedName>
        <fullName evidence="1">Uncharacterized protein</fullName>
    </submittedName>
</protein>
<dbReference type="Proteomes" id="UP001175226">
    <property type="component" value="Unassembled WGS sequence"/>
</dbReference>
<name>A0AA39MDG6_9AGAR</name>
<keyword evidence="2" id="KW-1185">Reference proteome</keyword>
<dbReference type="AlphaFoldDB" id="A0AA39MDG6"/>
<reference evidence="1" key="1">
    <citation type="submission" date="2023-06" db="EMBL/GenBank/DDBJ databases">
        <authorList>
            <consortium name="Lawrence Berkeley National Laboratory"/>
            <person name="Ahrendt S."/>
            <person name="Sahu N."/>
            <person name="Indic B."/>
            <person name="Wong-Bajracharya J."/>
            <person name="Merenyi Z."/>
            <person name="Ke H.-M."/>
            <person name="Monk M."/>
            <person name="Kocsube S."/>
            <person name="Drula E."/>
            <person name="Lipzen A."/>
            <person name="Balint B."/>
            <person name="Henrissat B."/>
            <person name="Andreopoulos B."/>
            <person name="Martin F.M."/>
            <person name="Harder C.B."/>
            <person name="Rigling D."/>
            <person name="Ford K.L."/>
            <person name="Foster G.D."/>
            <person name="Pangilinan J."/>
            <person name="Papanicolaou A."/>
            <person name="Barry K."/>
            <person name="LaButti K."/>
            <person name="Viragh M."/>
            <person name="Koriabine M."/>
            <person name="Yan M."/>
            <person name="Riley R."/>
            <person name="Champramary S."/>
            <person name="Plett K.L."/>
            <person name="Tsai I.J."/>
            <person name="Slot J."/>
            <person name="Sipos G."/>
            <person name="Plett J."/>
            <person name="Nagy L.G."/>
            <person name="Grigoriev I.V."/>
        </authorList>
    </citation>
    <scope>NUCLEOTIDE SEQUENCE</scope>
    <source>
        <strain evidence="1">FPL87.14</strain>
    </source>
</reference>
<evidence type="ECO:0000313" key="2">
    <source>
        <dbReference type="Proteomes" id="UP001175226"/>
    </source>
</evidence>
<organism evidence="1 2">
    <name type="scientific">Armillaria borealis</name>
    <dbReference type="NCBI Taxonomy" id="47425"/>
    <lineage>
        <taxon>Eukaryota</taxon>
        <taxon>Fungi</taxon>
        <taxon>Dikarya</taxon>
        <taxon>Basidiomycota</taxon>
        <taxon>Agaricomycotina</taxon>
        <taxon>Agaricomycetes</taxon>
        <taxon>Agaricomycetidae</taxon>
        <taxon>Agaricales</taxon>
        <taxon>Marasmiineae</taxon>
        <taxon>Physalacriaceae</taxon>
        <taxon>Armillaria</taxon>
    </lineage>
</organism>
<dbReference type="EMBL" id="JAUEPT010000163">
    <property type="protein sequence ID" value="KAK0430232.1"/>
    <property type="molecule type" value="Genomic_DNA"/>
</dbReference>